<evidence type="ECO:0000256" key="1">
    <source>
        <dbReference type="SAM" id="MobiDB-lite"/>
    </source>
</evidence>
<evidence type="ECO:0000256" key="2">
    <source>
        <dbReference type="SAM" id="SignalP"/>
    </source>
</evidence>
<evidence type="ECO:0000313" key="3">
    <source>
        <dbReference type="EMBL" id="EFX71162.1"/>
    </source>
</evidence>
<feature type="region of interest" description="Disordered" evidence="1">
    <location>
        <begin position="82"/>
        <end position="113"/>
    </location>
</feature>
<dbReference type="Proteomes" id="UP000000305">
    <property type="component" value="Unassembled WGS sequence"/>
</dbReference>
<organism evidence="3 4">
    <name type="scientific">Daphnia pulex</name>
    <name type="common">Water flea</name>
    <dbReference type="NCBI Taxonomy" id="6669"/>
    <lineage>
        <taxon>Eukaryota</taxon>
        <taxon>Metazoa</taxon>
        <taxon>Ecdysozoa</taxon>
        <taxon>Arthropoda</taxon>
        <taxon>Crustacea</taxon>
        <taxon>Branchiopoda</taxon>
        <taxon>Diplostraca</taxon>
        <taxon>Cladocera</taxon>
        <taxon>Anomopoda</taxon>
        <taxon>Daphniidae</taxon>
        <taxon>Daphnia</taxon>
    </lineage>
</organism>
<feature type="signal peptide" evidence="2">
    <location>
        <begin position="1"/>
        <end position="20"/>
    </location>
</feature>
<dbReference type="KEGG" id="dpx:DAPPUDRAFT_112047"/>
<keyword evidence="4" id="KW-1185">Reference proteome</keyword>
<keyword evidence="2" id="KW-0732">Signal</keyword>
<proteinExistence type="predicted"/>
<name>E9HAT3_DAPPU</name>
<accession>E9HAT3</accession>
<sequence length="113" mass="12591">MKKPVMVVIFSVFGIILGMASVGVQFDVDGVHMRHCSMRGPCGLHSVRLDGRFRCTLERAGMVAHDNQHFIGIKQYYFDVEGEPPGPYSDSRRNTSRPQSGGNREPVIQQADI</sequence>
<dbReference type="InParanoid" id="E9HAT3"/>
<dbReference type="OrthoDB" id="6353954at2759"/>
<dbReference type="HOGENOM" id="CLU_2135995_0_0_1"/>
<protein>
    <submittedName>
        <fullName evidence="3">Uncharacterized protein</fullName>
    </submittedName>
</protein>
<reference evidence="3 4" key="1">
    <citation type="journal article" date="2011" name="Science">
        <title>The ecoresponsive genome of Daphnia pulex.</title>
        <authorList>
            <person name="Colbourne J.K."/>
            <person name="Pfrender M.E."/>
            <person name="Gilbert D."/>
            <person name="Thomas W.K."/>
            <person name="Tucker A."/>
            <person name="Oakley T.H."/>
            <person name="Tokishita S."/>
            <person name="Aerts A."/>
            <person name="Arnold G.J."/>
            <person name="Basu M.K."/>
            <person name="Bauer D.J."/>
            <person name="Caceres C.E."/>
            <person name="Carmel L."/>
            <person name="Casola C."/>
            <person name="Choi J.H."/>
            <person name="Detter J.C."/>
            <person name="Dong Q."/>
            <person name="Dusheyko S."/>
            <person name="Eads B.D."/>
            <person name="Frohlich T."/>
            <person name="Geiler-Samerotte K.A."/>
            <person name="Gerlach D."/>
            <person name="Hatcher P."/>
            <person name="Jogdeo S."/>
            <person name="Krijgsveld J."/>
            <person name="Kriventseva E.V."/>
            <person name="Kultz D."/>
            <person name="Laforsch C."/>
            <person name="Lindquist E."/>
            <person name="Lopez J."/>
            <person name="Manak J.R."/>
            <person name="Muller J."/>
            <person name="Pangilinan J."/>
            <person name="Patwardhan R.P."/>
            <person name="Pitluck S."/>
            <person name="Pritham E.J."/>
            <person name="Rechtsteiner A."/>
            <person name="Rho M."/>
            <person name="Rogozin I.B."/>
            <person name="Sakarya O."/>
            <person name="Salamov A."/>
            <person name="Schaack S."/>
            <person name="Shapiro H."/>
            <person name="Shiga Y."/>
            <person name="Skalitzky C."/>
            <person name="Smith Z."/>
            <person name="Souvorov A."/>
            <person name="Sung W."/>
            <person name="Tang Z."/>
            <person name="Tsuchiya D."/>
            <person name="Tu H."/>
            <person name="Vos H."/>
            <person name="Wang M."/>
            <person name="Wolf Y.I."/>
            <person name="Yamagata H."/>
            <person name="Yamada T."/>
            <person name="Ye Y."/>
            <person name="Shaw J.R."/>
            <person name="Andrews J."/>
            <person name="Crease T.J."/>
            <person name="Tang H."/>
            <person name="Lucas S.M."/>
            <person name="Robertson H.M."/>
            <person name="Bork P."/>
            <person name="Koonin E.V."/>
            <person name="Zdobnov E.M."/>
            <person name="Grigoriev I.V."/>
            <person name="Lynch M."/>
            <person name="Boore J.L."/>
        </authorList>
    </citation>
    <scope>NUCLEOTIDE SEQUENCE [LARGE SCALE GENOMIC DNA]</scope>
</reference>
<evidence type="ECO:0000313" key="4">
    <source>
        <dbReference type="Proteomes" id="UP000000305"/>
    </source>
</evidence>
<feature type="chain" id="PRO_5003241838" evidence="2">
    <location>
        <begin position="21"/>
        <end position="113"/>
    </location>
</feature>
<dbReference type="AlphaFoldDB" id="E9HAT3"/>
<dbReference type="EMBL" id="GL732613">
    <property type="protein sequence ID" value="EFX71162.1"/>
    <property type="molecule type" value="Genomic_DNA"/>
</dbReference>
<gene>
    <name evidence="3" type="ORF">DAPPUDRAFT_112047</name>
</gene>